<dbReference type="SUPFAM" id="SSF57667">
    <property type="entry name" value="beta-beta-alpha zinc fingers"/>
    <property type="match status" value="1"/>
</dbReference>
<proteinExistence type="predicted"/>
<evidence type="ECO:0000313" key="5">
    <source>
        <dbReference type="Proteomes" id="UP000809789"/>
    </source>
</evidence>
<keyword evidence="1" id="KW-0862">Zinc</keyword>
<feature type="compositionally biased region" description="Basic and acidic residues" evidence="2">
    <location>
        <begin position="51"/>
        <end position="63"/>
    </location>
</feature>
<feature type="domain" description="C2H2-type" evidence="3">
    <location>
        <begin position="6"/>
        <end position="35"/>
    </location>
</feature>
<dbReference type="InterPro" id="IPR013087">
    <property type="entry name" value="Znf_C2H2_type"/>
</dbReference>
<sequence length="209" mass="23059">MPPTPFFCTLCSKGYARAPELEAHENSYDHQHKKRLKEMKSLTRNPTAAVKDSRAEKRRRENSEMISVNIAESRGERDRAERGGGAGGGGERGFRTGFATGFGGAVAGDVSDGRRDGKEDRVGEGEGKGEYTVVEGPIPWEKLDEVGDLVDLSVNRPREVQKVVGRVEEYMRMRKDRGFYEDIWRRVDALEEGGRGSESPGGQRVGLGA</sequence>
<dbReference type="PROSITE" id="PS00028">
    <property type="entry name" value="ZINC_FINGER_C2H2_1"/>
    <property type="match status" value="1"/>
</dbReference>
<comment type="caution">
    <text evidence="4">The sequence shown here is derived from an EMBL/GenBank/DDBJ whole genome shotgun (WGS) entry which is preliminary data.</text>
</comment>
<keyword evidence="5" id="KW-1185">Reference proteome</keyword>
<dbReference type="EMBL" id="JAESVG020000006">
    <property type="protein sequence ID" value="KAG8626644.1"/>
    <property type="molecule type" value="Genomic_DNA"/>
</dbReference>
<dbReference type="PANTHER" id="PTHR47251:SF1">
    <property type="entry name" value="FINGER DOMAIN PROTEIN, PUTATIVE (AFU_ORTHOLOGUE AFUA_3G04180)-RELATED"/>
    <property type="match status" value="1"/>
</dbReference>
<feature type="compositionally biased region" description="Basic and acidic residues" evidence="2">
    <location>
        <begin position="73"/>
        <end position="82"/>
    </location>
</feature>
<dbReference type="OrthoDB" id="4822at2759"/>
<keyword evidence="1" id="KW-0479">Metal-binding</keyword>
<evidence type="ECO:0000256" key="2">
    <source>
        <dbReference type="SAM" id="MobiDB-lite"/>
    </source>
</evidence>
<dbReference type="GO" id="GO:0008270">
    <property type="term" value="F:zinc ion binding"/>
    <property type="evidence" value="ECO:0007669"/>
    <property type="project" value="UniProtKB-KW"/>
</dbReference>
<dbReference type="PANTHER" id="PTHR47251">
    <property type="entry name" value="FINGER DOMAIN PROTEIN, PUTATIVE (AFU_ORTHOLOGUE AFUA_3G04180)-RELATED"/>
    <property type="match status" value="1"/>
</dbReference>
<feature type="region of interest" description="Disordered" evidence="2">
    <location>
        <begin position="22"/>
        <end position="132"/>
    </location>
</feature>
<feature type="compositionally biased region" description="Basic and acidic residues" evidence="2">
    <location>
        <begin position="111"/>
        <end position="129"/>
    </location>
</feature>
<dbReference type="Proteomes" id="UP000809789">
    <property type="component" value="Unassembled WGS sequence"/>
</dbReference>
<gene>
    <name evidence="4" type="ORF">KVT40_005589</name>
</gene>
<organism evidence="4 5">
    <name type="scientific">Elsinoe batatas</name>
    <dbReference type="NCBI Taxonomy" id="2601811"/>
    <lineage>
        <taxon>Eukaryota</taxon>
        <taxon>Fungi</taxon>
        <taxon>Dikarya</taxon>
        <taxon>Ascomycota</taxon>
        <taxon>Pezizomycotina</taxon>
        <taxon>Dothideomycetes</taxon>
        <taxon>Dothideomycetidae</taxon>
        <taxon>Myriangiales</taxon>
        <taxon>Elsinoaceae</taxon>
        <taxon>Elsinoe</taxon>
    </lineage>
</organism>
<evidence type="ECO:0000256" key="1">
    <source>
        <dbReference type="PROSITE-ProRule" id="PRU00042"/>
    </source>
</evidence>
<reference evidence="4" key="1">
    <citation type="submission" date="2021-07" db="EMBL/GenBank/DDBJ databases">
        <title>Elsinoe batatas strain:CRI-CJ2 Genome sequencing and assembly.</title>
        <authorList>
            <person name="Huang L."/>
        </authorList>
    </citation>
    <scope>NUCLEOTIDE SEQUENCE</scope>
    <source>
        <strain evidence="4">CRI-CJ2</strain>
    </source>
</reference>
<dbReference type="AlphaFoldDB" id="A0A8K0KZ44"/>
<protein>
    <recommendedName>
        <fullName evidence="3">C2H2-type domain-containing protein</fullName>
    </recommendedName>
</protein>
<evidence type="ECO:0000259" key="3">
    <source>
        <dbReference type="PROSITE" id="PS50157"/>
    </source>
</evidence>
<name>A0A8K0KZ44_9PEZI</name>
<dbReference type="InterPro" id="IPR036236">
    <property type="entry name" value="Znf_C2H2_sf"/>
</dbReference>
<evidence type="ECO:0000313" key="4">
    <source>
        <dbReference type="EMBL" id="KAG8626644.1"/>
    </source>
</evidence>
<accession>A0A8K0KZ44</accession>
<dbReference type="PROSITE" id="PS50157">
    <property type="entry name" value="ZINC_FINGER_C2H2_2"/>
    <property type="match status" value="1"/>
</dbReference>
<keyword evidence="1" id="KW-0863">Zinc-finger</keyword>